<dbReference type="InterPro" id="IPR011050">
    <property type="entry name" value="Pectin_lyase_fold/virulence"/>
</dbReference>
<dbReference type="Gene3D" id="2.160.20.110">
    <property type="match status" value="1"/>
</dbReference>
<dbReference type="InterPro" id="IPR012334">
    <property type="entry name" value="Pectin_lyas_fold"/>
</dbReference>
<name>C5ZVY1_9HELI</name>
<dbReference type="RefSeq" id="WP_006655030.1">
    <property type="nucleotide sequence ID" value="NZ_DS990368.1"/>
</dbReference>
<dbReference type="Gene3D" id="2.160.20.10">
    <property type="entry name" value="Single-stranded right-handed beta-helix, Pectin lyase-like"/>
    <property type="match status" value="1"/>
</dbReference>
<dbReference type="AlphaFoldDB" id="C5ZVY1"/>
<gene>
    <name evidence="4" type="ORF">HCAN_0344</name>
</gene>
<feature type="coiled-coil region" evidence="1">
    <location>
        <begin position="866"/>
        <end position="893"/>
    </location>
</feature>
<sequence>MNIAGNKTHNVIAWGGGFNIGKDASVNFTTEQKNYLNLDYTNKASQILGKLNGGTNNIYLVNPSGVLIGKDASINANKFGVSTSPMDMTAINNFSTNGSFSPVFKANKGDVVNMGAIKANEVSLIAKEVGHGGVINADKITLKGNVIANVGNFSDENSNKQFLVGSFNGIDGNNIQSLNLEGDTIKFQIDNTIDKVNTISINASTLAEISQSTTDIKNNGYKLNDSKLSSISAVKLDKFASIKDTTDWSNFASIINTGNANNIDTFKLINDIDFNNTLIDPVGDDANQFSGNFYGNNHTLSNLLINAEGKFYVGLFGYINNGNVQDLTINGLNFQYNNSNPLYTGGFAGRIDNGAFSNIVLNHIGDISGGSYTGGFGGLIEIGDFSNIILNNIGDISSSGGYAGGFGGDIENGTFSNIVLNNIGDITGNYAGGFAGRIDNGAFSNIVLNHIGDISGNVAGGFGGWIRRGSFSNIVLNDIRNISSSNSSYAGGFAGRIGSASFSDIYFYGALTSGANQNNITQHDSTALDLANGGLTTIQDHMQTDSTLKNLEYVVGTNGNSYLHMVSNGKIGDNDSNIVFNKDDNTYNLEVSNNPTSPTLPSISNGDTLSSVTLDKNDFAVEILQSIIEDILSQDFMFDLNNSSSLETILSGMDLNNLTTENIQTILEALLDNVNEADKKEVLESMKQSLEFYAEFNQGEKDGLKSLFKSWYQDTKDTYNTSMNKYTYLITKLQEIPSVIEEFKKIQGSIDDYNNKIDSSKKELQEAINAYETLLKDYKELLASYDSDDSEFKNNFNALYNTFQDNLKAFNTQLADYDAMLKDYNNGSATYNDTLNAYEALTEKYEALMDSHNSVKKAALAYQDKNNIAKGEYAVLENKINALNEAFNVISNKNYDFTETHTELTTQGDEVKNKYSLGNKTNYEGMSKGGFTFNGTLANLLDSTSNIDIPSQDDKPLLGDIEMPNDLDLAGFDPNSNLSVKLPETPEFKPEPEIPENLPSSDDGAGEVHIDITKLVNVSKESMPSLGSPVFTLPAQEEIKEEVITQANEIKEGSCIVSGNIKTSNPCSQARDNE</sequence>
<dbReference type="EMBL" id="CM000776">
    <property type="protein sequence ID" value="EES89062.1"/>
    <property type="molecule type" value="Genomic_DNA"/>
</dbReference>
<reference evidence="4 5" key="1">
    <citation type="journal article" date="2009" name="J. Bacteriol.">
        <title>Genome sequence of the emerging pathogen Helicobacter canadensis.</title>
        <authorList>
            <person name="Loman N.J."/>
            <person name="Snyder L.A."/>
            <person name="Linton J.D."/>
            <person name="Langdon R."/>
            <person name="Lawson A.J."/>
            <person name="Weinstock G.M."/>
            <person name="Wren B.W."/>
            <person name="Pallen M.J."/>
        </authorList>
    </citation>
    <scope>NUCLEOTIDE SEQUENCE [LARGE SCALE GENOMIC DNA]</scope>
    <source>
        <strain evidence="4 5">MIT 98-5491</strain>
    </source>
</reference>
<feature type="domain" description="Filamentous haemagglutinin FhaB/tRNA nuclease CdiA-like TPS" evidence="3">
    <location>
        <begin position="1"/>
        <end position="90"/>
    </location>
</feature>
<dbReference type="NCBIfam" id="TIGR01901">
    <property type="entry name" value="adhes_NPXG"/>
    <property type="match status" value="1"/>
</dbReference>
<dbReference type="SUPFAM" id="SSF51126">
    <property type="entry name" value="Pectin lyase-like"/>
    <property type="match status" value="1"/>
</dbReference>
<dbReference type="HOGENOM" id="CLU_287116_0_0_7"/>
<keyword evidence="5" id="KW-1185">Reference proteome</keyword>
<accession>C5ZVY1</accession>
<organism evidence="4 5">
    <name type="scientific">Helicobacter canadensis MIT 98-5491</name>
    <dbReference type="NCBI Taxonomy" id="537970"/>
    <lineage>
        <taxon>Bacteria</taxon>
        <taxon>Pseudomonadati</taxon>
        <taxon>Campylobacterota</taxon>
        <taxon>Epsilonproteobacteria</taxon>
        <taxon>Campylobacterales</taxon>
        <taxon>Helicobacteraceae</taxon>
        <taxon>Helicobacter</taxon>
    </lineage>
</organism>
<dbReference type="eggNOG" id="COG5263">
    <property type="taxonomic scope" value="Bacteria"/>
</dbReference>
<dbReference type="SMART" id="SM00912">
    <property type="entry name" value="Haemagg_act"/>
    <property type="match status" value="1"/>
</dbReference>
<dbReference type="InterPro" id="IPR008638">
    <property type="entry name" value="FhaB/CdiA-like_TPS"/>
</dbReference>
<keyword evidence="1" id="KW-0175">Coiled coil</keyword>
<dbReference type="Proteomes" id="UP000007032">
    <property type="component" value="Chromosome"/>
</dbReference>
<dbReference type="OrthoDB" id="468094at2"/>
<dbReference type="eggNOG" id="COG3210">
    <property type="taxonomic scope" value="Bacteria"/>
</dbReference>
<evidence type="ECO:0000256" key="1">
    <source>
        <dbReference type="SAM" id="Coils"/>
    </source>
</evidence>
<evidence type="ECO:0000256" key="2">
    <source>
        <dbReference type="SAM" id="MobiDB-lite"/>
    </source>
</evidence>
<evidence type="ECO:0000313" key="4">
    <source>
        <dbReference type="EMBL" id="EES89062.1"/>
    </source>
</evidence>
<dbReference type="Gene3D" id="6.10.250.2200">
    <property type="match status" value="1"/>
</dbReference>
<dbReference type="STRING" id="537970.HCAN_0344"/>
<evidence type="ECO:0000313" key="5">
    <source>
        <dbReference type="Proteomes" id="UP000007032"/>
    </source>
</evidence>
<evidence type="ECO:0000259" key="3">
    <source>
        <dbReference type="SMART" id="SM00912"/>
    </source>
</evidence>
<protein>
    <submittedName>
        <fullName evidence="4">Filamentous hemagglutinin domain protein</fullName>
    </submittedName>
</protein>
<proteinExistence type="predicted"/>
<feature type="coiled-coil region" evidence="1">
    <location>
        <begin position="750"/>
        <end position="784"/>
    </location>
</feature>
<feature type="region of interest" description="Disordered" evidence="2">
    <location>
        <begin position="984"/>
        <end position="1006"/>
    </location>
</feature>